<protein>
    <submittedName>
        <fullName evidence="1">Uncharacterized protein</fullName>
    </submittedName>
</protein>
<sequence length="165" mass="18999">MQNDGERKRAMAMLARSARPFVRKSRLMNVYNITIKSSNLHFYAKDDDVNEAAGGGRQLQLTVKVLKVALPGRIRKFVWRSSLSYINVSQRTQEVEICLRLRVYCRKKKLSNKSTTSPHSSWAITRAISFRTITNALDAEALAMDDIREAVNDENYKLNTEQFKR</sequence>
<accession>F4WNY3</accession>
<keyword evidence="2" id="KW-1185">Reference proteome</keyword>
<evidence type="ECO:0000313" key="2">
    <source>
        <dbReference type="Proteomes" id="UP000007755"/>
    </source>
</evidence>
<name>F4WNY3_ACREC</name>
<dbReference type="EMBL" id="GL888243">
    <property type="protein sequence ID" value="EGI63914.1"/>
    <property type="molecule type" value="Genomic_DNA"/>
</dbReference>
<evidence type="ECO:0000313" key="1">
    <source>
        <dbReference type="EMBL" id="EGI63914.1"/>
    </source>
</evidence>
<organism evidence="2">
    <name type="scientific">Acromyrmex echinatior</name>
    <name type="common">Panamanian leafcutter ant</name>
    <name type="synonym">Acromyrmex octospinosus echinatior</name>
    <dbReference type="NCBI Taxonomy" id="103372"/>
    <lineage>
        <taxon>Eukaryota</taxon>
        <taxon>Metazoa</taxon>
        <taxon>Ecdysozoa</taxon>
        <taxon>Arthropoda</taxon>
        <taxon>Hexapoda</taxon>
        <taxon>Insecta</taxon>
        <taxon>Pterygota</taxon>
        <taxon>Neoptera</taxon>
        <taxon>Endopterygota</taxon>
        <taxon>Hymenoptera</taxon>
        <taxon>Apocrita</taxon>
        <taxon>Aculeata</taxon>
        <taxon>Formicoidea</taxon>
        <taxon>Formicidae</taxon>
        <taxon>Myrmicinae</taxon>
        <taxon>Acromyrmex</taxon>
    </lineage>
</organism>
<proteinExistence type="predicted"/>
<reference evidence="1" key="1">
    <citation type="submission" date="2011-02" db="EMBL/GenBank/DDBJ databases">
        <title>The genome of the leaf-cutting ant Acromyrmex echinatior suggests key adaptations to social evolution and fungus farming.</title>
        <authorList>
            <person name="Nygaard S."/>
            <person name="Zhang G."/>
        </authorList>
    </citation>
    <scope>NUCLEOTIDE SEQUENCE</scope>
</reference>
<dbReference type="InParanoid" id="F4WNY3"/>
<dbReference type="Proteomes" id="UP000007755">
    <property type="component" value="Unassembled WGS sequence"/>
</dbReference>
<dbReference type="AlphaFoldDB" id="F4WNY3"/>
<gene>
    <name evidence="1" type="ORF">G5I_07493</name>
</gene>